<reference evidence="2 3" key="1">
    <citation type="journal article" date="2019" name="Commun. Biol.">
        <title>The bagworm genome reveals a unique fibroin gene that provides high tensile strength.</title>
        <authorList>
            <person name="Kono N."/>
            <person name="Nakamura H."/>
            <person name="Ohtoshi R."/>
            <person name="Tomita M."/>
            <person name="Numata K."/>
            <person name="Arakawa K."/>
        </authorList>
    </citation>
    <scope>NUCLEOTIDE SEQUENCE [LARGE SCALE GENOMIC DNA]</scope>
</reference>
<proteinExistence type="predicted"/>
<gene>
    <name evidence="2" type="ORF">EVAR_58003_1</name>
</gene>
<keyword evidence="3" id="KW-1185">Reference proteome</keyword>
<dbReference type="Proteomes" id="UP000299102">
    <property type="component" value="Unassembled WGS sequence"/>
</dbReference>
<name>A0A4C1YCN5_EUMVA</name>
<evidence type="ECO:0000256" key="1">
    <source>
        <dbReference type="SAM" id="MobiDB-lite"/>
    </source>
</evidence>
<dbReference type="AlphaFoldDB" id="A0A4C1YCN5"/>
<comment type="caution">
    <text evidence="2">The sequence shown here is derived from an EMBL/GenBank/DDBJ whole genome shotgun (WGS) entry which is preliminary data.</text>
</comment>
<protein>
    <submittedName>
        <fullName evidence="2">Uncharacterized protein</fullName>
    </submittedName>
</protein>
<dbReference type="EMBL" id="BGZK01001138">
    <property type="protein sequence ID" value="GBP72237.1"/>
    <property type="molecule type" value="Genomic_DNA"/>
</dbReference>
<accession>A0A4C1YCN5</accession>
<feature type="region of interest" description="Disordered" evidence="1">
    <location>
        <begin position="56"/>
        <end position="89"/>
    </location>
</feature>
<sequence length="99" mass="10832">MGHDDDRRFVERKGLLAGRDLYPNHPDKRSLSRDMSPPRDVVFLSGPLFRAGADVAPRLHDDRSQNTSPINLGAGACRTRGDGAKGGHRAVRLFNTPNG</sequence>
<evidence type="ECO:0000313" key="2">
    <source>
        <dbReference type="EMBL" id="GBP72237.1"/>
    </source>
</evidence>
<organism evidence="2 3">
    <name type="scientific">Eumeta variegata</name>
    <name type="common">Bagworm moth</name>
    <name type="synonym">Eumeta japonica</name>
    <dbReference type="NCBI Taxonomy" id="151549"/>
    <lineage>
        <taxon>Eukaryota</taxon>
        <taxon>Metazoa</taxon>
        <taxon>Ecdysozoa</taxon>
        <taxon>Arthropoda</taxon>
        <taxon>Hexapoda</taxon>
        <taxon>Insecta</taxon>
        <taxon>Pterygota</taxon>
        <taxon>Neoptera</taxon>
        <taxon>Endopterygota</taxon>
        <taxon>Lepidoptera</taxon>
        <taxon>Glossata</taxon>
        <taxon>Ditrysia</taxon>
        <taxon>Tineoidea</taxon>
        <taxon>Psychidae</taxon>
        <taxon>Oiketicinae</taxon>
        <taxon>Eumeta</taxon>
    </lineage>
</organism>
<feature type="region of interest" description="Disordered" evidence="1">
    <location>
        <begin position="19"/>
        <end position="38"/>
    </location>
</feature>
<evidence type="ECO:0000313" key="3">
    <source>
        <dbReference type="Proteomes" id="UP000299102"/>
    </source>
</evidence>